<dbReference type="AlphaFoldDB" id="A0A1E3QI55"/>
<dbReference type="RefSeq" id="XP_018982616.1">
    <property type="nucleotide sequence ID" value="XM_019133054.1"/>
</dbReference>
<sequence>MDDRGTVAAWLRIISVRSLFCRGFSAGWPRNRPRYWRQRMRFFSGVCQARGYVALSKVQCSWTNARMGCRM</sequence>
<name>A0A1E3QI55_9ASCO</name>
<dbReference type="EMBL" id="KV454441">
    <property type="protein sequence ID" value="ODQ77288.1"/>
    <property type="molecule type" value="Genomic_DNA"/>
</dbReference>
<keyword evidence="2" id="KW-1185">Reference proteome</keyword>
<proteinExistence type="predicted"/>
<accession>A0A1E3QI55</accession>
<protein>
    <submittedName>
        <fullName evidence="1">Uncharacterized protein</fullName>
    </submittedName>
</protein>
<evidence type="ECO:0000313" key="1">
    <source>
        <dbReference type="EMBL" id="ODQ77288.1"/>
    </source>
</evidence>
<gene>
    <name evidence="1" type="ORF">BABINDRAFT_99884</name>
</gene>
<dbReference type="Proteomes" id="UP000094336">
    <property type="component" value="Unassembled WGS sequence"/>
</dbReference>
<evidence type="ECO:0000313" key="2">
    <source>
        <dbReference type="Proteomes" id="UP000094336"/>
    </source>
</evidence>
<reference evidence="2" key="1">
    <citation type="submission" date="2016-05" db="EMBL/GenBank/DDBJ databases">
        <title>Comparative genomics of biotechnologically important yeasts.</title>
        <authorList>
            <consortium name="DOE Joint Genome Institute"/>
            <person name="Riley R."/>
            <person name="Haridas S."/>
            <person name="Wolfe K.H."/>
            <person name="Lopes M.R."/>
            <person name="Hittinger C.T."/>
            <person name="Goker M."/>
            <person name="Salamov A."/>
            <person name="Wisecaver J."/>
            <person name="Long T.M."/>
            <person name="Aerts A.L."/>
            <person name="Barry K."/>
            <person name="Choi C."/>
            <person name="Clum A."/>
            <person name="Coughlan A.Y."/>
            <person name="Deshpande S."/>
            <person name="Douglass A.P."/>
            <person name="Hanson S.J."/>
            <person name="Klenk H.-P."/>
            <person name="Labutti K."/>
            <person name="Lapidus A."/>
            <person name="Lindquist E."/>
            <person name="Lipzen A."/>
            <person name="Meier-Kolthoff J.P."/>
            <person name="Ohm R.A."/>
            <person name="Otillar R.P."/>
            <person name="Pangilinan J."/>
            <person name="Peng Y."/>
            <person name="Rokas A."/>
            <person name="Rosa C.A."/>
            <person name="Scheuner C."/>
            <person name="Sibirny A.A."/>
            <person name="Slot J.C."/>
            <person name="Stielow J.B."/>
            <person name="Sun H."/>
            <person name="Kurtzman C.P."/>
            <person name="Blackwell M."/>
            <person name="Grigoriev I.V."/>
            <person name="Jeffries T.W."/>
        </authorList>
    </citation>
    <scope>NUCLEOTIDE SEQUENCE [LARGE SCALE GENOMIC DNA]</scope>
    <source>
        <strain evidence="2">NRRL Y-12698</strain>
    </source>
</reference>
<organism evidence="1 2">
    <name type="scientific">Babjeviella inositovora NRRL Y-12698</name>
    <dbReference type="NCBI Taxonomy" id="984486"/>
    <lineage>
        <taxon>Eukaryota</taxon>
        <taxon>Fungi</taxon>
        <taxon>Dikarya</taxon>
        <taxon>Ascomycota</taxon>
        <taxon>Saccharomycotina</taxon>
        <taxon>Pichiomycetes</taxon>
        <taxon>Serinales incertae sedis</taxon>
        <taxon>Babjeviella</taxon>
    </lineage>
</organism>
<dbReference type="GeneID" id="30150907"/>